<dbReference type="Gene3D" id="3.90.1300.10">
    <property type="entry name" value="Amidase signature (AS) domain"/>
    <property type="match status" value="2"/>
</dbReference>
<dbReference type="InterPro" id="IPR036928">
    <property type="entry name" value="AS_sf"/>
</dbReference>
<feature type="region of interest" description="Disordered" evidence="1">
    <location>
        <begin position="167"/>
        <end position="191"/>
    </location>
</feature>
<feature type="domain" description="Amidase" evidence="2">
    <location>
        <begin position="156"/>
        <end position="274"/>
    </location>
</feature>
<evidence type="ECO:0000313" key="3">
    <source>
        <dbReference type="EMBL" id="KAF2846480.1"/>
    </source>
</evidence>
<dbReference type="EMBL" id="MU006334">
    <property type="protein sequence ID" value="KAF2846480.1"/>
    <property type="molecule type" value="Genomic_DNA"/>
</dbReference>
<dbReference type="PANTHER" id="PTHR42678">
    <property type="entry name" value="AMIDASE"/>
    <property type="match status" value="1"/>
</dbReference>
<evidence type="ECO:0000256" key="1">
    <source>
        <dbReference type="SAM" id="MobiDB-lite"/>
    </source>
</evidence>
<evidence type="ECO:0000313" key="4">
    <source>
        <dbReference type="Proteomes" id="UP000799423"/>
    </source>
</evidence>
<evidence type="ECO:0000259" key="2">
    <source>
        <dbReference type="Pfam" id="PF01425"/>
    </source>
</evidence>
<keyword evidence="4" id="KW-1185">Reference proteome</keyword>
<proteinExistence type="predicted"/>
<dbReference type="OrthoDB" id="566138at2759"/>
<gene>
    <name evidence="3" type="ORF">T440DRAFT_492592</name>
</gene>
<dbReference type="Pfam" id="PF01425">
    <property type="entry name" value="Amidase"/>
    <property type="match status" value="2"/>
</dbReference>
<dbReference type="InterPro" id="IPR023631">
    <property type="entry name" value="Amidase_dom"/>
</dbReference>
<feature type="compositionally biased region" description="Low complexity" evidence="1">
    <location>
        <begin position="182"/>
        <end position="191"/>
    </location>
</feature>
<accession>A0A6A7AT39</accession>
<dbReference type="PANTHER" id="PTHR42678:SF34">
    <property type="entry name" value="OS04G0183300 PROTEIN"/>
    <property type="match status" value="1"/>
</dbReference>
<protein>
    <submittedName>
        <fullName evidence="3">Amidase family protein</fullName>
    </submittedName>
</protein>
<reference evidence="3" key="1">
    <citation type="submission" date="2020-01" db="EMBL/GenBank/DDBJ databases">
        <authorList>
            <consortium name="DOE Joint Genome Institute"/>
            <person name="Haridas S."/>
            <person name="Albert R."/>
            <person name="Binder M."/>
            <person name="Bloem J."/>
            <person name="Labutti K."/>
            <person name="Salamov A."/>
            <person name="Andreopoulos B."/>
            <person name="Baker S.E."/>
            <person name="Barry K."/>
            <person name="Bills G."/>
            <person name="Bluhm B.H."/>
            <person name="Cannon C."/>
            <person name="Castanera R."/>
            <person name="Culley D.E."/>
            <person name="Daum C."/>
            <person name="Ezra D."/>
            <person name="Gonzalez J.B."/>
            <person name="Henrissat B."/>
            <person name="Kuo A."/>
            <person name="Liang C."/>
            <person name="Lipzen A."/>
            <person name="Lutzoni F."/>
            <person name="Magnuson J."/>
            <person name="Mondo S."/>
            <person name="Nolan M."/>
            <person name="Ohm R."/>
            <person name="Pangilinan J."/>
            <person name="Park H.-J."/>
            <person name="Ramirez L."/>
            <person name="Alfaro M."/>
            <person name="Sun H."/>
            <person name="Tritt A."/>
            <person name="Yoshinaga Y."/>
            <person name="Zwiers L.-H."/>
            <person name="Turgeon B.G."/>
            <person name="Goodwin S.B."/>
            <person name="Spatafora J.W."/>
            <person name="Crous P.W."/>
            <person name="Grigoriev I.V."/>
        </authorList>
    </citation>
    <scope>NUCLEOTIDE SEQUENCE</scope>
    <source>
        <strain evidence="3">IPT5</strain>
    </source>
</reference>
<dbReference type="SUPFAM" id="SSF75304">
    <property type="entry name" value="Amidase signature (AS) enzymes"/>
    <property type="match status" value="1"/>
</dbReference>
<sequence length="440" mass="47233">MRQERRTLEVDTCKLQQMPANPTVAPLVHAEITGPGGPAFNVLTAEARDLQKLLQSGSLRSVDLIEAYLAQIQRHNGYLHTVISTVPKDMLLKTAQSLDDERLANKTRSPLHGIPILLKDNIATHPSLGVKTTAGSLALAGSEVPKSMNITNGWSAVGGQTQSACVRGDVNPDDRKHKHSNPTGSSSGPAVAAPAGFAPFTVGTETEGSLIVPAAKAALYAVKPTTSIVPQDGIVPVSHNMDAAGPMTKSAYDLAMLHDHLVTPGKREGESQECHTAAATGSWDGIGIATLDPEVPGSLTVRTLGELIDFDKQNSLSLTRTEAPNQDPMIEARSQNVSSDMYGHHLNHFRNVAKNKALDPVLSEFNVDVVIAPADSLLTCLAWRSGYSVASLPLLYLDYNRRPFGLAHIASAHQERLLIQLMSAWEATFEKRKPLSQIPE</sequence>
<dbReference type="Proteomes" id="UP000799423">
    <property type="component" value="Unassembled WGS sequence"/>
</dbReference>
<name>A0A6A7AT39_9PLEO</name>
<dbReference type="AlphaFoldDB" id="A0A6A7AT39"/>
<feature type="domain" description="Amidase" evidence="2">
    <location>
        <begin position="63"/>
        <end position="143"/>
    </location>
</feature>
<organism evidence="3 4">
    <name type="scientific">Plenodomus tracheiphilus IPT5</name>
    <dbReference type="NCBI Taxonomy" id="1408161"/>
    <lineage>
        <taxon>Eukaryota</taxon>
        <taxon>Fungi</taxon>
        <taxon>Dikarya</taxon>
        <taxon>Ascomycota</taxon>
        <taxon>Pezizomycotina</taxon>
        <taxon>Dothideomycetes</taxon>
        <taxon>Pleosporomycetidae</taxon>
        <taxon>Pleosporales</taxon>
        <taxon>Pleosporineae</taxon>
        <taxon>Leptosphaeriaceae</taxon>
        <taxon>Plenodomus</taxon>
    </lineage>
</organism>